<feature type="compositionally biased region" description="Basic residues" evidence="1">
    <location>
        <begin position="187"/>
        <end position="198"/>
    </location>
</feature>
<name>A0A2T3Y296_9BURK</name>
<feature type="compositionally biased region" description="Basic and acidic residues" evidence="1">
    <location>
        <begin position="199"/>
        <end position="208"/>
    </location>
</feature>
<evidence type="ECO:0000259" key="2">
    <source>
        <dbReference type="Pfam" id="PF06742"/>
    </source>
</evidence>
<evidence type="ECO:0008006" key="6">
    <source>
        <dbReference type="Google" id="ProtNLM"/>
    </source>
</evidence>
<feature type="region of interest" description="Disordered" evidence="1">
    <location>
        <begin position="185"/>
        <end position="222"/>
    </location>
</feature>
<proteinExistence type="predicted"/>
<sequence length="459" mass="48796">MSANHGWTKDEVSDSYVFGYPLVLMTSARAAASAPGGPGVNKLQYSRTLPAADDPGLPPRPDVDTLASSGWLDLSNEPVLLTLPATRGRYLDARVLDMWTNVVWSTGSLENAHGALAKPRTIAFVAPGWQGGLPDGVERVEAPGKSLWLAVRVAATSPRELAAARRLQEEVRVTPLSAFDAEDNGRHRIKRVKGTKRGRPLDDASADRADDDPPSFDDTPAGQSAAVASLDANAFFGRLADALQDNPPSPNDAHALEILADLGVKPGEPLHLPTGAAEAIAGGLAEARARIATAPNNALSANGWSWLGDGLGHYDDDYALRAYAAYAQPGSGTKDDQVVATATLDADGKGLDGSNRYVLHFPAKGLPPVRAFWTLTAYTLDGALVQGDSRRRSIASRDALRRNRDGSLDVYLQADTPGRARQANWLPTPDGAFEVVMRLYAPQGPAIDGTWEPPALVRQ</sequence>
<dbReference type="Gene3D" id="2.60.120.600">
    <property type="entry name" value="Domain of unknown function DUF1214, C-terminal domain"/>
    <property type="match status" value="1"/>
</dbReference>
<dbReference type="InterPro" id="IPR010679">
    <property type="entry name" value="DUF1254"/>
</dbReference>
<dbReference type="Gene3D" id="2.60.40.1610">
    <property type="entry name" value="Domain of unknown function DUF1254"/>
    <property type="match status" value="1"/>
</dbReference>
<dbReference type="InterPro" id="IPR037050">
    <property type="entry name" value="DUF1254_sf"/>
</dbReference>
<organism evidence="4 5">
    <name type="scientific">Trinickia symbiotica</name>
    <dbReference type="NCBI Taxonomy" id="863227"/>
    <lineage>
        <taxon>Bacteria</taxon>
        <taxon>Pseudomonadati</taxon>
        <taxon>Pseudomonadota</taxon>
        <taxon>Betaproteobacteria</taxon>
        <taxon>Burkholderiales</taxon>
        <taxon>Burkholderiaceae</taxon>
        <taxon>Trinickia</taxon>
    </lineage>
</organism>
<reference evidence="4 5" key="1">
    <citation type="submission" date="2018-03" db="EMBL/GenBank/DDBJ databases">
        <title>Whole genome analyses suggest that Burkholderia sensu lato contains two further novel genera in the rhizoxinica-symbiotica group Mycetohabitans gen. nov., and Trinickia gen. nov.: implications for the evolution of diazotrophy and nodulation in the Burkholderiaceae.</title>
        <authorList>
            <person name="Estrada De Los Santos P."/>
            <person name="Palmer M."/>
            <person name="Chavez-Ramirez B."/>
            <person name="Steenkamp E.T."/>
            <person name="Hirsch A.M."/>
            <person name="Manyaka P."/>
            <person name="Maluk M."/>
            <person name="Lafos M."/>
            <person name="Crook M."/>
            <person name="Gross E."/>
            <person name="Simon M.F."/>
            <person name="Bueno Dos Reis Junior F."/>
            <person name="Poole P.S."/>
            <person name="Venter S.N."/>
            <person name="James E.K."/>
        </authorList>
    </citation>
    <scope>NUCLEOTIDE SEQUENCE [LARGE SCALE GENOMIC DNA]</scope>
    <source>
        <strain evidence="4 5">JPY-366</strain>
    </source>
</reference>
<feature type="domain" description="DUF1254" evidence="3">
    <location>
        <begin position="40"/>
        <end position="175"/>
    </location>
</feature>
<dbReference type="InterPro" id="IPR010621">
    <property type="entry name" value="DUF1214"/>
</dbReference>
<dbReference type="InterPro" id="IPR037049">
    <property type="entry name" value="DUF1214_C_sf"/>
</dbReference>
<dbReference type="SUPFAM" id="SSF160935">
    <property type="entry name" value="VPA0735-like"/>
    <property type="match status" value="1"/>
</dbReference>
<dbReference type="AlphaFoldDB" id="A0A2T3Y296"/>
<dbReference type="EMBL" id="PYUC01000001">
    <property type="protein sequence ID" value="PTB22904.1"/>
    <property type="molecule type" value="Genomic_DNA"/>
</dbReference>
<evidence type="ECO:0000313" key="4">
    <source>
        <dbReference type="EMBL" id="PTB22904.1"/>
    </source>
</evidence>
<dbReference type="PANTHER" id="PTHR36509:SF2">
    <property type="entry name" value="BLL3101 PROTEIN"/>
    <property type="match status" value="1"/>
</dbReference>
<evidence type="ECO:0000313" key="5">
    <source>
        <dbReference type="Proteomes" id="UP000240638"/>
    </source>
</evidence>
<protein>
    <recommendedName>
        <fullName evidence="6">DUF1254 domain-containing protein</fullName>
    </recommendedName>
</protein>
<feature type="domain" description="DUF1214" evidence="2">
    <location>
        <begin position="337"/>
        <end position="443"/>
    </location>
</feature>
<dbReference type="Proteomes" id="UP000240638">
    <property type="component" value="Unassembled WGS sequence"/>
</dbReference>
<accession>A0A2T3Y296</accession>
<evidence type="ECO:0000256" key="1">
    <source>
        <dbReference type="SAM" id="MobiDB-lite"/>
    </source>
</evidence>
<evidence type="ECO:0000259" key="3">
    <source>
        <dbReference type="Pfam" id="PF06863"/>
    </source>
</evidence>
<comment type="caution">
    <text evidence="4">The sequence shown here is derived from an EMBL/GenBank/DDBJ whole genome shotgun (WGS) entry which is preliminary data.</text>
</comment>
<gene>
    <name evidence="4" type="ORF">C9I57_03235</name>
</gene>
<dbReference type="Pfam" id="PF06742">
    <property type="entry name" value="DUF1214"/>
    <property type="match status" value="1"/>
</dbReference>
<dbReference type="PANTHER" id="PTHR36509">
    <property type="entry name" value="BLL3101 PROTEIN"/>
    <property type="match status" value="1"/>
</dbReference>
<dbReference type="Pfam" id="PF06863">
    <property type="entry name" value="DUF1254"/>
    <property type="match status" value="1"/>
</dbReference>
<dbReference type="RefSeq" id="WP_107149278.1">
    <property type="nucleotide sequence ID" value="NZ_PYUC01000001.1"/>
</dbReference>